<evidence type="ECO:0000313" key="2">
    <source>
        <dbReference type="EMBL" id="CAD7235397.1"/>
    </source>
</evidence>
<dbReference type="Pfam" id="PF00435">
    <property type="entry name" value="Spectrin"/>
    <property type="match status" value="3"/>
</dbReference>
<organism evidence="2">
    <name type="scientific">Cyprideis torosa</name>
    <dbReference type="NCBI Taxonomy" id="163714"/>
    <lineage>
        <taxon>Eukaryota</taxon>
        <taxon>Metazoa</taxon>
        <taxon>Ecdysozoa</taxon>
        <taxon>Arthropoda</taxon>
        <taxon>Crustacea</taxon>
        <taxon>Oligostraca</taxon>
        <taxon>Ostracoda</taxon>
        <taxon>Podocopa</taxon>
        <taxon>Podocopida</taxon>
        <taxon>Cytherocopina</taxon>
        <taxon>Cytheroidea</taxon>
        <taxon>Cytherideidae</taxon>
        <taxon>Cyprideis</taxon>
    </lineage>
</organism>
<feature type="non-terminal residue" evidence="2">
    <location>
        <position position="1"/>
    </location>
</feature>
<dbReference type="CDD" id="cd00176">
    <property type="entry name" value="SPEC"/>
    <property type="match status" value="2"/>
</dbReference>
<dbReference type="SMART" id="SM00150">
    <property type="entry name" value="SPEC"/>
    <property type="match status" value="4"/>
</dbReference>
<name>A0A7R8WNZ6_9CRUS</name>
<dbReference type="SUPFAM" id="SSF46966">
    <property type="entry name" value="Spectrin repeat"/>
    <property type="match status" value="4"/>
</dbReference>
<gene>
    <name evidence="2" type="ORF">CTOB1V02_LOCUS13212</name>
</gene>
<proteinExistence type="predicted"/>
<evidence type="ECO:0000256" key="1">
    <source>
        <dbReference type="ARBA" id="ARBA00022737"/>
    </source>
</evidence>
<reference evidence="2" key="1">
    <citation type="submission" date="2020-11" db="EMBL/GenBank/DDBJ databases">
        <authorList>
            <person name="Tran Van P."/>
        </authorList>
    </citation>
    <scope>NUCLEOTIDE SEQUENCE</scope>
</reference>
<dbReference type="EMBL" id="OB672512">
    <property type="protein sequence ID" value="CAD7235397.1"/>
    <property type="molecule type" value="Genomic_DNA"/>
</dbReference>
<dbReference type="InterPro" id="IPR002017">
    <property type="entry name" value="Spectrin_repeat"/>
</dbReference>
<feature type="non-terminal residue" evidence="2">
    <location>
        <position position="360"/>
    </location>
</feature>
<dbReference type="OrthoDB" id="6018565at2759"/>
<dbReference type="PANTHER" id="PTHR11915">
    <property type="entry name" value="SPECTRIN/FILAMIN RELATED CYTOSKELETAL PROTEIN"/>
    <property type="match status" value="1"/>
</dbReference>
<accession>A0A7R8WNZ6</accession>
<dbReference type="InterPro" id="IPR018159">
    <property type="entry name" value="Spectrin/alpha-actinin"/>
</dbReference>
<protein>
    <submittedName>
        <fullName evidence="2">Uncharacterized protein</fullName>
    </submittedName>
</protein>
<dbReference type="FunFam" id="1.20.58.60:FF:000006">
    <property type="entry name" value="Spectrin alpha chain, non-erythrocytic 1"/>
    <property type="match status" value="1"/>
</dbReference>
<sequence length="360" mass="40928">RSKLGESQTLQQFSRDADEIESWITEKLQVATEESFKDPANIQSKHQKHQAFEAEIAANAERIQSVLANGSNLIDKQQCAGSEDAVQQRLESIAQQWELLTQKSSEKSLKLKEANKQRTYIAAVKDLDFWLGEVEGLLTTEADSLIESGQFDVSPIQERRQSINERFERIKNLAAHRSARLNEANTLHQFFRDIADEESWIKEKKLLVASEDYGRDLTGVQNLRKKHKRLENELNAHEPAITAVQEAGELLMDTSNLGVPEIDQRLHALNESWAALKEMCANRSAKLDQSLAYQQFLATIEEEEAWISEKMQLMSVTDVGDTMAACQGLLKKRDAFETDLGVHRERHADIEREGKKLVDE</sequence>
<dbReference type="Gene3D" id="1.20.58.60">
    <property type="match status" value="4"/>
</dbReference>
<keyword evidence="1" id="KW-0677">Repeat</keyword>
<dbReference type="FunFam" id="1.20.58.60:FF:000037">
    <property type="entry name" value="Spectrin alpha chain non-erythrocytic 1"/>
    <property type="match status" value="1"/>
</dbReference>
<dbReference type="AlphaFoldDB" id="A0A7R8WNZ6"/>